<reference evidence="2 3" key="1">
    <citation type="submission" date="2018-06" db="EMBL/GenBank/DDBJ databases">
        <authorList>
            <consortium name="Pathogen Informatics"/>
            <person name="Doyle S."/>
        </authorList>
    </citation>
    <scope>NUCLEOTIDE SEQUENCE [LARGE SCALE GENOMIC DNA]</scope>
    <source>
        <strain evidence="2 3">NCTC13093</strain>
    </source>
</reference>
<protein>
    <submittedName>
        <fullName evidence="2">Uncharacterized conserved protein related to MYG1 family</fullName>
    </submittedName>
</protein>
<sequence>MIIATHDGSFHADETLACAILTYLFENSNIIRSRDMKILEKADLIIDVSGKNDERHYDHHSNAFTLERSNGIRYATAGIIWEKYGIEYLHKIYCNFVKANIPLISDAIFKKAFLRIDREVMWMVDLNDNGQLNEFIDNSLGTLNEKEQSIVDNLNELYRLEPSIPYLVAMQNLPNISGQEQNKAFLNTVKILKTLMQNIAINALHTEYGIDQVLHVYDGGPILIMHERLPWTNAFLANPEIFKDCYLAVYPDRKRGWRIQSLPHSAAQRFKNRCSAPKAWRGLDFENLDKATSLSNTIFVHKAGFTGGAMDFETNLEMARLWLKHGEYLK</sequence>
<dbReference type="Pfam" id="PF03690">
    <property type="entry name" value="MYG1_exonuc"/>
    <property type="match status" value="1"/>
</dbReference>
<name>A0A2X0VRC1_9GAMM</name>
<evidence type="ECO:0000313" key="2">
    <source>
        <dbReference type="EMBL" id="SPT70310.1"/>
    </source>
</evidence>
<accession>A0A2X0VRC1</accession>
<evidence type="ECO:0000256" key="1">
    <source>
        <dbReference type="ARBA" id="ARBA00010105"/>
    </source>
</evidence>
<proteinExistence type="inferred from homology"/>
<dbReference type="OrthoDB" id="183622at2"/>
<dbReference type="PANTHER" id="PTHR11215:SF1">
    <property type="entry name" value="MYG1 EXONUCLEASE"/>
    <property type="match status" value="1"/>
</dbReference>
<gene>
    <name evidence="2" type="ORF">NCTC13093_01721</name>
</gene>
<dbReference type="Proteomes" id="UP000250086">
    <property type="component" value="Unassembled WGS sequence"/>
</dbReference>
<dbReference type="PANTHER" id="PTHR11215">
    <property type="entry name" value="METAL DEPENDENT HYDROLASE - RELATED"/>
    <property type="match status" value="1"/>
</dbReference>
<dbReference type="EMBL" id="UAPV01000001">
    <property type="protein sequence ID" value="SPT70310.1"/>
    <property type="molecule type" value="Genomic_DNA"/>
</dbReference>
<organism evidence="2 3">
    <name type="scientific">Anaerobiospirillum thomasii</name>
    <dbReference type="NCBI Taxonomy" id="179995"/>
    <lineage>
        <taxon>Bacteria</taxon>
        <taxon>Pseudomonadati</taxon>
        <taxon>Pseudomonadota</taxon>
        <taxon>Gammaproteobacteria</taxon>
        <taxon>Aeromonadales</taxon>
        <taxon>Succinivibrionaceae</taxon>
        <taxon>Anaerobiospirillum</taxon>
    </lineage>
</organism>
<dbReference type="RefSeq" id="WP_113744398.1">
    <property type="nucleotide sequence ID" value="NZ_UAPU01000005.1"/>
</dbReference>
<evidence type="ECO:0000313" key="3">
    <source>
        <dbReference type="Proteomes" id="UP000250086"/>
    </source>
</evidence>
<dbReference type="AlphaFoldDB" id="A0A2X0VRC1"/>
<comment type="similarity">
    <text evidence="1">Belongs to the MYG1 family.</text>
</comment>
<dbReference type="InterPro" id="IPR003226">
    <property type="entry name" value="MYG1_exonuclease"/>
</dbReference>
<keyword evidence="3" id="KW-1185">Reference proteome</keyword>
<dbReference type="GO" id="GO:0005737">
    <property type="term" value="C:cytoplasm"/>
    <property type="evidence" value="ECO:0007669"/>
    <property type="project" value="TreeGrafter"/>
</dbReference>